<dbReference type="PANTHER" id="PTHR48100">
    <property type="entry name" value="BROAD-SPECIFICITY PHOSPHATASE YOR283W-RELATED"/>
    <property type="match status" value="1"/>
</dbReference>
<gene>
    <name evidence="2" type="ORF">SteCoe_28795</name>
</gene>
<protein>
    <recommendedName>
        <fullName evidence="4">Phosphoglycerate mutase (2,3-diphosphoglycerate-dependent)</fullName>
    </recommendedName>
</protein>
<evidence type="ECO:0000313" key="2">
    <source>
        <dbReference type="EMBL" id="OMJ72696.1"/>
    </source>
</evidence>
<keyword evidence="3" id="KW-1185">Reference proteome</keyword>
<dbReference type="AlphaFoldDB" id="A0A1R2B7H1"/>
<dbReference type="EMBL" id="MPUH01000880">
    <property type="protein sequence ID" value="OMJ72696.1"/>
    <property type="molecule type" value="Genomic_DNA"/>
</dbReference>
<proteinExistence type="predicted"/>
<dbReference type="OrthoDB" id="496981at2759"/>
<evidence type="ECO:0000256" key="1">
    <source>
        <dbReference type="PIRSR" id="PIRSR613078-2"/>
    </source>
</evidence>
<dbReference type="Pfam" id="PF00300">
    <property type="entry name" value="His_Phos_1"/>
    <property type="match status" value="1"/>
</dbReference>
<dbReference type="SUPFAM" id="SSF53254">
    <property type="entry name" value="Phosphoglycerate mutase-like"/>
    <property type="match status" value="1"/>
</dbReference>
<dbReference type="Gene3D" id="3.40.50.1240">
    <property type="entry name" value="Phosphoglycerate mutase-like"/>
    <property type="match status" value="1"/>
</dbReference>
<feature type="binding site" evidence="1">
    <location>
        <position position="42"/>
    </location>
    <ligand>
        <name>substrate</name>
    </ligand>
</feature>
<dbReference type="GO" id="GO:0005829">
    <property type="term" value="C:cytosol"/>
    <property type="evidence" value="ECO:0007669"/>
    <property type="project" value="TreeGrafter"/>
</dbReference>
<sequence>MSKDSGIRDAPLSEKGKSQALRMREKICGLDFDLVICSPLTRAVMTMQIGLAGRKIPTIITPLIRERCDRLADMGQGYSKLKTMYPDYKLEHFGDEYWWHGGHADLPPCPHESQDLVRKRAEEFKKYLKTLKEDKVLIVSHGNFIRAFLNQQVMKLNCSITEVSLSNLF</sequence>
<accession>A0A1R2B7H1</accession>
<dbReference type="CDD" id="cd07067">
    <property type="entry name" value="HP_PGM_like"/>
    <property type="match status" value="1"/>
</dbReference>
<dbReference type="GO" id="GO:0016791">
    <property type="term" value="F:phosphatase activity"/>
    <property type="evidence" value="ECO:0007669"/>
    <property type="project" value="TreeGrafter"/>
</dbReference>
<organism evidence="2 3">
    <name type="scientific">Stentor coeruleus</name>
    <dbReference type="NCBI Taxonomy" id="5963"/>
    <lineage>
        <taxon>Eukaryota</taxon>
        <taxon>Sar</taxon>
        <taxon>Alveolata</taxon>
        <taxon>Ciliophora</taxon>
        <taxon>Postciliodesmatophora</taxon>
        <taxon>Heterotrichea</taxon>
        <taxon>Heterotrichida</taxon>
        <taxon>Stentoridae</taxon>
        <taxon>Stentor</taxon>
    </lineage>
</organism>
<name>A0A1R2B7H1_9CILI</name>
<reference evidence="2 3" key="1">
    <citation type="submission" date="2016-11" db="EMBL/GenBank/DDBJ databases">
        <title>The macronuclear genome of Stentor coeruleus: a giant cell with tiny introns.</title>
        <authorList>
            <person name="Slabodnick M."/>
            <person name="Ruby J.G."/>
            <person name="Reiff S.B."/>
            <person name="Swart E.C."/>
            <person name="Gosai S."/>
            <person name="Prabakaran S."/>
            <person name="Witkowska E."/>
            <person name="Larue G.E."/>
            <person name="Fisher S."/>
            <person name="Freeman R.M."/>
            <person name="Gunawardena J."/>
            <person name="Chu W."/>
            <person name="Stover N.A."/>
            <person name="Gregory B.D."/>
            <person name="Nowacki M."/>
            <person name="Derisi J."/>
            <person name="Roy S.W."/>
            <person name="Marshall W.F."/>
            <person name="Sood P."/>
        </authorList>
    </citation>
    <scope>NUCLEOTIDE SEQUENCE [LARGE SCALE GENOMIC DNA]</scope>
    <source>
        <strain evidence="2">WM001</strain>
    </source>
</reference>
<dbReference type="InterPro" id="IPR013078">
    <property type="entry name" value="His_Pase_superF_clade-1"/>
</dbReference>
<evidence type="ECO:0008006" key="4">
    <source>
        <dbReference type="Google" id="ProtNLM"/>
    </source>
</evidence>
<dbReference type="InterPro" id="IPR029033">
    <property type="entry name" value="His_PPase_superfam"/>
</dbReference>
<comment type="caution">
    <text evidence="2">The sequence shown here is derived from an EMBL/GenBank/DDBJ whole genome shotgun (WGS) entry which is preliminary data.</text>
</comment>
<evidence type="ECO:0000313" key="3">
    <source>
        <dbReference type="Proteomes" id="UP000187209"/>
    </source>
</evidence>
<dbReference type="InterPro" id="IPR050275">
    <property type="entry name" value="PGM_Phosphatase"/>
</dbReference>
<dbReference type="Proteomes" id="UP000187209">
    <property type="component" value="Unassembled WGS sequence"/>
</dbReference>
<dbReference type="PANTHER" id="PTHR48100:SF44">
    <property type="entry name" value="PHOSPHATASE C1620.13-RELATED"/>
    <property type="match status" value="1"/>
</dbReference>